<dbReference type="AlphaFoldDB" id="A0A9Q3H5P4"/>
<name>A0A9Q3H5P4_9BASI</name>
<sequence length="103" mass="11780">MAARFPQSTGFGLISRQNEACKAICWQWSAILCVDGYHRPGLNSKNLITIKKSIIYCQIHPVDINLKLSFGLKPKFHWLFQDSLQIPQESQLFQPNLPQSKAH</sequence>
<protein>
    <submittedName>
        <fullName evidence="1">Uncharacterized protein</fullName>
    </submittedName>
</protein>
<proteinExistence type="predicted"/>
<dbReference type="Proteomes" id="UP000765509">
    <property type="component" value="Unassembled WGS sequence"/>
</dbReference>
<organism evidence="1 2">
    <name type="scientific">Austropuccinia psidii MF-1</name>
    <dbReference type="NCBI Taxonomy" id="1389203"/>
    <lineage>
        <taxon>Eukaryota</taxon>
        <taxon>Fungi</taxon>
        <taxon>Dikarya</taxon>
        <taxon>Basidiomycota</taxon>
        <taxon>Pucciniomycotina</taxon>
        <taxon>Pucciniomycetes</taxon>
        <taxon>Pucciniales</taxon>
        <taxon>Sphaerophragmiaceae</taxon>
        <taxon>Austropuccinia</taxon>
    </lineage>
</organism>
<comment type="caution">
    <text evidence="1">The sequence shown here is derived from an EMBL/GenBank/DDBJ whole genome shotgun (WGS) entry which is preliminary data.</text>
</comment>
<keyword evidence="2" id="KW-1185">Reference proteome</keyword>
<gene>
    <name evidence="1" type="ORF">O181_031936</name>
</gene>
<accession>A0A9Q3H5P4</accession>
<dbReference type="EMBL" id="AVOT02011484">
    <property type="protein sequence ID" value="MBW0492221.1"/>
    <property type="molecule type" value="Genomic_DNA"/>
</dbReference>
<evidence type="ECO:0000313" key="1">
    <source>
        <dbReference type="EMBL" id="MBW0492221.1"/>
    </source>
</evidence>
<evidence type="ECO:0000313" key="2">
    <source>
        <dbReference type="Proteomes" id="UP000765509"/>
    </source>
</evidence>
<reference evidence="1" key="1">
    <citation type="submission" date="2021-03" db="EMBL/GenBank/DDBJ databases">
        <title>Draft genome sequence of rust myrtle Austropuccinia psidii MF-1, a brazilian biotype.</title>
        <authorList>
            <person name="Quecine M.C."/>
            <person name="Pachon D.M.R."/>
            <person name="Bonatelli M.L."/>
            <person name="Correr F.H."/>
            <person name="Franceschini L.M."/>
            <person name="Leite T.F."/>
            <person name="Margarido G.R.A."/>
            <person name="Almeida C.A."/>
            <person name="Ferrarezi J.A."/>
            <person name="Labate C.A."/>
        </authorList>
    </citation>
    <scope>NUCLEOTIDE SEQUENCE</scope>
    <source>
        <strain evidence="1">MF-1</strain>
    </source>
</reference>